<sequence>MSKKGILLYFALFIGVLCARAQDGSISTPLLTTVLPPAPNAYEITKYSALPVNLSTGSVSANIPLGQVSSGKVRVPISLAYNSGSGVKVNQIASRAGMSWVLKAGGVITRSMYDKPDESYTFVHTPALVPNFDSWDYYNFVTGVVGELVDSQSDIFNFDFNGYSGRFILNPDNKTQAMMISASPLKIETNFHGEFTGDWTFRVTDPSGTRYMFGGTGATEQSKTVPGGNCGKTFASYVPNAWYLKSIQHYTGEYIWLTYASCTFDYLADVSESIVRTPLSTYFKSKDCVSMCDERTETQICPNDLRSNGVVLKSINSRFQSVKFNYASRLDVIGDSLLTSVDFYSRDLIDTVQITLKSSFGLNYIYAYNSTYYNPLGTSTPLMYRPFLMQVQRTGTNLQTENHKMSYYNMNGLPSRLSFAQDYWGYANGVSNTHLVPKDSDPDEALKFPSDMANREPNSGYARFGLLSKISYPTAGTDSISYEPHTVYDSRFVYPNPTNVERAVTGTGIHDEVTDIYGFSIGPSQIVNIHGWCTYSGTGANDNIHQHMFIEVFASSDTYLSTPLWSDELNIDSSYYKSMPLLSGNYILRLRADGAAAVAHGTMTWIAQGTSVTDNFETGGFRVSKIMTTPLTGSVMTKKYVYGELETQGRSSGLLKARPDPSDYYSYIYSSHRCIGNGDAAQKVCPYYNGSTTPSKAYEYTDGGHIYYTHVIELKSENWESGGTEHRYIPTQEIPPSVIMHNPIAGAPSSNTGFPRGLEDRSRTFFTTGGASGAFGFKVVNCTTTHYKSDPAFYKDFPNAVVKQNWTNWILGGDTPGASVMSAYDEVMYSIICQWVYADTTVTTNYDLAGNNPIVTSQYDTYADLTHQQLTQRKTIGSDGSVKTVLYKYPHDMVLGGTTVPYQAMIDNNLITPVIEQLYYKDGILKQGVKTNYGSFGNHIYEPDSIETKTGTGSYESRIRLYNYNTNGGLLAQSKTFGSKTSYLWGYGNLLPVAEVKTANENEIFYEGFEYTSGASTAYSHTGSRSNHSALTINFSPPTGKAYEISWFQKNGSVWDYHKEHYNGSKDFSASDYIDDICVYPERAQMSVYAYDPYIGQTAGIDARGSTTSYEYDNYQRLTNVRDLTGNILKSYQYHFNSSPPATVYYNTAQTQSYHKNCTSGVGGSLSYTVFAGTYSSTISQADADAQAIAEMNINGQANANNNGQCFTGNRHFTYENDCNIASGTSTPSGGITSLKFKDASGTVLYTFTESQLAAGIDVPVGIYNLELQTYGSTYNLTTHLGWSILSVNDFIVNNTNAAGNIYTISNADLTTAGSWAITVGSAL</sequence>
<dbReference type="Proteomes" id="UP000268007">
    <property type="component" value="Unassembled WGS sequence"/>
</dbReference>
<comment type="caution">
    <text evidence="3">The sequence shown here is derived from an EMBL/GenBank/DDBJ whole genome shotgun (WGS) entry which is preliminary data.</text>
</comment>
<gene>
    <name evidence="3" type="ORF">BDD43_4747</name>
</gene>
<feature type="signal peptide" evidence="1">
    <location>
        <begin position="1"/>
        <end position="21"/>
    </location>
</feature>
<dbReference type="EMBL" id="RBKU01000001">
    <property type="protein sequence ID" value="RKR84508.1"/>
    <property type="molecule type" value="Genomic_DNA"/>
</dbReference>
<keyword evidence="4" id="KW-1185">Reference proteome</keyword>
<feature type="chain" id="PRO_5019778598" evidence="1">
    <location>
        <begin position="22"/>
        <end position="1324"/>
    </location>
</feature>
<accession>A0A495J7V8</accession>
<organism evidence="3 4">
    <name type="scientific">Mucilaginibacter gracilis</name>
    <dbReference type="NCBI Taxonomy" id="423350"/>
    <lineage>
        <taxon>Bacteria</taxon>
        <taxon>Pseudomonadati</taxon>
        <taxon>Bacteroidota</taxon>
        <taxon>Sphingobacteriia</taxon>
        <taxon>Sphingobacteriales</taxon>
        <taxon>Sphingobacteriaceae</taxon>
        <taxon>Mucilaginibacter</taxon>
    </lineage>
</organism>
<protein>
    <submittedName>
        <fullName evidence="3">YD repeat-containing protein</fullName>
    </submittedName>
</protein>
<feature type="domain" description="DUF5977" evidence="2">
    <location>
        <begin position="1145"/>
        <end position="1206"/>
    </location>
</feature>
<name>A0A495J7V8_9SPHI</name>
<evidence type="ECO:0000256" key="1">
    <source>
        <dbReference type="SAM" id="SignalP"/>
    </source>
</evidence>
<dbReference type="OrthoDB" id="903892at2"/>
<evidence type="ECO:0000259" key="2">
    <source>
        <dbReference type="Pfam" id="PF19404"/>
    </source>
</evidence>
<evidence type="ECO:0000313" key="4">
    <source>
        <dbReference type="Proteomes" id="UP000268007"/>
    </source>
</evidence>
<keyword evidence="1" id="KW-0732">Signal</keyword>
<proteinExistence type="predicted"/>
<evidence type="ECO:0000313" key="3">
    <source>
        <dbReference type="EMBL" id="RKR84508.1"/>
    </source>
</evidence>
<reference evidence="3 4" key="1">
    <citation type="submission" date="2018-10" db="EMBL/GenBank/DDBJ databases">
        <title>Genomic Encyclopedia of Archaeal and Bacterial Type Strains, Phase II (KMG-II): from individual species to whole genera.</title>
        <authorList>
            <person name="Goeker M."/>
        </authorList>
    </citation>
    <scope>NUCLEOTIDE SEQUENCE [LARGE SCALE GENOMIC DNA]</scope>
    <source>
        <strain evidence="3 4">DSM 18602</strain>
    </source>
</reference>
<dbReference type="RefSeq" id="WP_147425723.1">
    <property type="nucleotide sequence ID" value="NZ_RBKU01000001.1"/>
</dbReference>
<dbReference type="Pfam" id="PF19404">
    <property type="entry name" value="DUF5977"/>
    <property type="match status" value="1"/>
</dbReference>
<dbReference type="InterPro" id="IPR046020">
    <property type="entry name" value="DUF5977"/>
</dbReference>